<dbReference type="InterPro" id="IPR025110">
    <property type="entry name" value="AMP-bd_C"/>
</dbReference>
<proteinExistence type="inferred from homology"/>
<dbReference type="Gene3D" id="2.30.38.10">
    <property type="entry name" value="Luciferase, Domain 3"/>
    <property type="match status" value="1"/>
</dbReference>
<feature type="domain" description="AMP-dependent synthetase/ligase" evidence="2">
    <location>
        <begin position="49"/>
        <end position="428"/>
    </location>
</feature>
<dbReference type="GO" id="GO:0016405">
    <property type="term" value="F:CoA-ligase activity"/>
    <property type="evidence" value="ECO:0007669"/>
    <property type="project" value="TreeGrafter"/>
</dbReference>
<gene>
    <name evidence="4" type="ORF">B0A49_05859</name>
</gene>
<dbReference type="InterPro" id="IPR045851">
    <property type="entry name" value="AMP-bd_C_sf"/>
</dbReference>
<protein>
    <recommendedName>
        <fullName evidence="6">Phenylacetyl-CoA ligase-like protein</fullName>
    </recommendedName>
</protein>
<reference evidence="4 5" key="1">
    <citation type="submission" date="2017-03" db="EMBL/GenBank/DDBJ databases">
        <title>Genomes of endolithic fungi from Antarctica.</title>
        <authorList>
            <person name="Coleine C."/>
            <person name="Masonjones S."/>
            <person name="Stajich J.E."/>
        </authorList>
    </citation>
    <scope>NUCLEOTIDE SEQUENCE [LARGE SCALE GENOMIC DNA]</scope>
    <source>
        <strain evidence="4 5">CCFEE 5187</strain>
    </source>
</reference>
<dbReference type="PANTHER" id="PTHR24096:SF422">
    <property type="entry name" value="BCDNA.GH02901"/>
    <property type="match status" value="1"/>
</dbReference>
<dbReference type="Gene3D" id="3.30.300.30">
    <property type="match status" value="1"/>
</dbReference>
<name>A0A4U0X0T1_9PEZI</name>
<keyword evidence="5" id="KW-1185">Reference proteome</keyword>
<dbReference type="Pfam" id="PF00501">
    <property type="entry name" value="AMP-binding"/>
    <property type="match status" value="1"/>
</dbReference>
<evidence type="ECO:0000259" key="3">
    <source>
        <dbReference type="Pfam" id="PF13193"/>
    </source>
</evidence>
<dbReference type="PROSITE" id="PS00455">
    <property type="entry name" value="AMP_BINDING"/>
    <property type="match status" value="1"/>
</dbReference>
<dbReference type="PANTHER" id="PTHR24096">
    <property type="entry name" value="LONG-CHAIN-FATTY-ACID--COA LIGASE"/>
    <property type="match status" value="1"/>
</dbReference>
<comment type="similarity">
    <text evidence="1">Belongs to the ATP-dependent AMP-binding enzyme family.</text>
</comment>
<evidence type="ECO:0000313" key="4">
    <source>
        <dbReference type="EMBL" id="TKA69810.1"/>
    </source>
</evidence>
<dbReference type="EMBL" id="NAJN01000695">
    <property type="protein sequence ID" value="TKA69810.1"/>
    <property type="molecule type" value="Genomic_DNA"/>
</dbReference>
<dbReference type="Proteomes" id="UP000308768">
    <property type="component" value="Unassembled WGS sequence"/>
</dbReference>
<dbReference type="AlphaFoldDB" id="A0A4U0X0T1"/>
<evidence type="ECO:0008006" key="6">
    <source>
        <dbReference type="Google" id="ProtNLM"/>
    </source>
</evidence>
<dbReference type="InterPro" id="IPR020845">
    <property type="entry name" value="AMP-binding_CS"/>
</dbReference>
<evidence type="ECO:0000256" key="1">
    <source>
        <dbReference type="ARBA" id="ARBA00006432"/>
    </source>
</evidence>
<evidence type="ECO:0000259" key="2">
    <source>
        <dbReference type="Pfam" id="PF00501"/>
    </source>
</evidence>
<dbReference type="SUPFAM" id="SSF56801">
    <property type="entry name" value="Acetyl-CoA synthetase-like"/>
    <property type="match status" value="1"/>
</dbReference>
<dbReference type="InterPro" id="IPR000873">
    <property type="entry name" value="AMP-dep_synth/lig_dom"/>
</dbReference>
<dbReference type="Gene3D" id="3.40.50.980">
    <property type="match status" value="2"/>
</dbReference>
<dbReference type="Pfam" id="PF13193">
    <property type="entry name" value="AMP-binding_C"/>
    <property type="match status" value="1"/>
</dbReference>
<feature type="domain" description="AMP-binding enzyme C-terminal" evidence="3">
    <location>
        <begin position="482"/>
        <end position="564"/>
    </location>
</feature>
<dbReference type="FunFam" id="3.30.300.30:FF:000007">
    <property type="entry name" value="4-coumarate--CoA ligase 2"/>
    <property type="match status" value="1"/>
</dbReference>
<sequence>MPFYPPAWVPKLPFDPPDTVSVCDFMLNEEYGRHPLGYSKAPFTCGLSGKEYSSLEVKERVDYLARALAKELGWKMNEGSEWDKVIGVFSLNTIDTLTLAWATHRLGGIQTPANAAYSASELEHQLRDSGAKCLFTCLPLLQTSLEAARKCGIPKNRVYILEMPTEATGGQTTPKEFKTVDYLVKEGSRLDRLKPLEWEKGEGARRTAFLCYSSGTSGLPKGVMISHRNVIANTMQIGVFEKPYRNSKIEPGNQSDYIETVLGLLPMSHIYGLVVICHASVYRGDGVVVLPKFEMKTYLEAIQRFKIVSLFLVPPIIINMAKNKQILDQYDLSSVDIIFTGAAPLGKETADDLQKQHPKWVIRQGYGLTETCTVVCSSSPHDIWFGSSGSLLPGYEARLVTVEGHDIEGYDQPGELLVKSPSVVIGYLNNDKANTETFQDGFMRTGDEAMIKKSPGGNEHIFITDRIKELIKVKGMQVAPAELEAHLLTHPHVNDCAVIPIPDDAAGEVPKAYVVKSPSVSLEENDRMIAREISKHVEEHKARHKWLRGGVEFIDVIPKSPSGKILRRMLRDKEKERRRQQGAKL</sequence>
<organism evidence="4 5">
    <name type="scientific">Cryomyces minteri</name>
    <dbReference type="NCBI Taxonomy" id="331657"/>
    <lineage>
        <taxon>Eukaryota</taxon>
        <taxon>Fungi</taxon>
        <taxon>Dikarya</taxon>
        <taxon>Ascomycota</taxon>
        <taxon>Pezizomycotina</taxon>
        <taxon>Dothideomycetes</taxon>
        <taxon>Dothideomycetes incertae sedis</taxon>
        <taxon>Cryomyces</taxon>
    </lineage>
</organism>
<dbReference type="CDD" id="cd05911">
    <property type="entry name" value="Firefly_Luc_like"/>
    <property type="match status" value="1"/>
</dbReference>
<dbReference type="OrthoDB" id="6509636at2759"/>
<dbReference type="STRING" id="331657.A0A4U0X0T1"/>
<evidence type="ECO:0000313" key="5">
    <source>
        <dbReference type="Proteomes" id="UP000308768"/>
    </source>
</evidence>
<accession>A0A4U0X0T1</accession>
<comment type="caution">
    <text evidence="4">The sequence shown here is derived from an EMBL/GenBank/DDBJ whole genome shotgun (WGS) entry which is preliminary data.</text>
</comment>